<protein>
    <submittedName>
        <fullName evidence="1">Uncharacterized protein</fullName>
    </submittedName>
</protein>
<evidence type="ECO:0000313" key="2">
    <source>
        <dbReference type="Proteomes" id="UP001139226"/>
    </source>
</evidence>
<dbReference type="Proteomes" id="UP001139226">
    <property type="component" value="Unassembled WGS sequence"/>
</dbReference>
<name>A0A9X1V4U5_9FLAO</name>
<accession>A0A9X1V4U5</accession>
<dbReference type="RefSeq" id="WP_240714792.1">
    <property type="nucleotide sequence ID" value="NZ_JAKVTV010000010.1"/>
</dbReference>
<comment type="caution">
    <text evidence="1">The sequence shown here is derived from an EMBL/GenBank/DDBJ whole genome shotgun (WGS) entry which is preliminary data.</text>
</comment>
<reference evidence="1" key="1">
    <citation type="submission" date="2022-03" db="EMBL/GenBank/DDBJ databases">
        <title>Gramella crocea sp. nov., isolated from activated sludge of a seafood processing plant.</title>
        <authorList>
            <person name="Zhang X."/>
        </authorList>
    </citation>
    <scope>NUCLEOTIDE SEQUENCE</scope>
    <source>
        <strain evidence="1">YJ019</strain>
    </source>
</reference>
<dbReference type="AlphaFoldDB" id="A0A9X1V4U5"/>
<dbReference type="EMBL" id="JAKVTV010000010">
    <property type="protein sequence ID" value="MCH4824627.1"/>
    <property type="molecule type" value="Genomic_DNA"/>
</dbReference>
<proteinExistence type="predicted"/>
<evidence type="ECO:0000313" key="1">
    <source>
        <dbReference type="EMBL" id="MCH4824627.1"/>
    </source>
</evidence>
<sequence length="156" mass="18850">MNKIYDIEEWWITRNIIEWESNKKLNWEDFNYDPDYKNIFYARVGITNRFNLENPLSIKTKTLFIPNDSFVSDTKDQRILRAAQLRWSLLEIYRREMVLEFDSLKSINKKFSVEDMGKLSSKFYDKFEAEWDSYHGSSNIDKKLNQLEIRVNKGLN</sequence>
<gene>
    <name evidence="1" type="ORF">ML462_15745</name>
</gene>
<keyword evidence="2" id="KW-1185">Reference proteome</keyword>
<organism evidence="1 2">
    <name type="scientific">Christiangramia lutea</name>
    <dbReference type="NCBI Taxonomy" id="1607951"/>
    <lineage>
        <taxon>Bacteria</taxon>
        <taxon>Pseudomonadati</taxon>
        <taxon>Bacteroidota</taxon>
        <taxon>Flavobacteriia</taxon>
        <taxon>Flavobacteriales</taxon>
        <taxon>Flavobacteriaceae</taxon>
        <taxon>Christiangramia</taxon>
    </lineage>
</organism>